<protein>
    <submittedName>
        <fullName evidence="3">Uncharacterized protein</fullName>
    </submittedName>
</protein>
<feature type="region of interest" description="Disordered" evidence="1">
    <location>
        <begin position="37"/>
        <end position="58"/>
    </location>
</feature>
<comment type="caution">
    <text evidence="3">The sequence shown here is derived from an EMBL/GenBank/DDBJ whole genome shotgun (WGS) entry which is preliminary data.</text>
</comment>
<evidence type="ECO:0000256" key="2">
    <source>
        <dbReference type="SAM" id="Phobius"/>
    </source>
</evidence>
<name>A0AAN6YUP1_9PEZI</name>
<gene>
    <name evidence="3" type="ORF">N656DRAFT_594520</name>
</gene>
<reference evidence="3" key="1">
    <citation type="journal article" date="2023" name="Mol. Phylogenet. Evol.">
        <title>Genome-scale phylogeny and comparative genomics of the fungal order Sordariales.</title>
        <authorList>
            <person name="Hensen N."/>
            <person name="Bonometti L."/>
            <person name="Westerberg I."/>
            <person name="Brannstrom I.O."/>
            <person name="Guillou S."/>
            <person name="Cros-Aarteil S."/>
            <person name="Calhoun S."/>
            <person name="Haridas S."/>
            <person name="Kuo A."/>
            <person name="Mondo S."/>
            <person name="Pangilinan J."/>
            <person name="Riley R."/>
            <person name="LaButti K."/>
            <person name="Andreopoulos B."/>
            <person name="Lipzen A."/>
            <person name="Chen C."/>
            <person name="Yan M."/>
            <person name="Daum C."/>
            <person name="Ng V."/>
            <person name="Clum A."/>
            <person name="Steindorff A."/>
            <person name="Ohm R.A."/>
            <person name="Martin F."/>
            <person name="Silar P."/>
            <person name="Natvig D.O."/>
            <person name="Lalanne C."/>
            <person name="Gautier V."/>
            <person name="Ament-Velasquez S.L."/>
            <person name="Kruys A."/>
            <person name="Hutchinson M.I."/>
            <person name="Powell A.J."/>
            <person name="Barry K."/>
            <person name="Miller A.N."/>
            <person name="Grigoriev I.V."/>
            <person name="Debuchy R."/>
            <person name="Gladieux P."/>
            <person name="Hiltunen Thoren M."/>
            <person name="Johannesson H."/>
        </authorList>
    </citation>
    <scope>NUCLEOTIDE SEQUENCE</scope>
    <source>
        <strain evidence="3">CBS 508.74</strain>
    </source>
</reference>
<evidence type="ECO:0000256" key="1">
    <source>
        <dbReference type="SAM" id="MobiDB-lite"/>
    </source>
</evidence>
<keyword evidence="2" id="KW-0812">Transmembrane</keyword>
<keyword evidence="4" id="KW-1185">Reference proteome</keyword>
<dbReference type="EMBL" id="MU853338">
    <property type="protein sequence ID" value="KAK4113709.1"/>
    <property type="molecule type" value="Genomic_DNA"/>
</dbReference>
<dbReference type="RefSeq" id="XP_064671279.1">
    <property type="nucleotide sequence ID" value="XM_064810224.1"/>
</dbReference>
<dbReference type="Proteomes" id="UP001302812">
    <property type="component" value="Unassembled WGS sequence"/>
</dbReference>
<accession>A0AAN6YUP1</accession>
<keyword evidence="2" id="KW-0472">Membrane</keyword>
<dbReference type="AlphaFoldDB" id="A0AAN6YUP1"/>
<evidence type="ECO:0000313" key="4">
    <source>
        <dbReference type="Proteomes" id="UP001302812"/>
    </source>
</evidence>
<feature type="transmembrane region" description="Helical" evidence="2">
    <location>
        <begin position="12"/>
        <end position="30"/>
    </location>
</feature>
<dbReference type="GeneID" id="89934349"/>
<reference evidence="3" key="2">
    <citation type="submission" date="2023-05" db="EMBL/GenBank/DDBJ databases">
        <authorList>
            <consortium name="Lawrence Berkeley National Laboratory"/>
            <person name="Steindorff A."/>
            <person name="Hensen N."/>
            <person name="Bonometti L."/>
            <person name="Westerberg I."/>
            <person name="Brannstrom I.O."/>
            <person name="Guillou S."/>
            <person name="Cros-Aarteil S."/>
            <person name="Calhoun S."/>
            <person name="Haridas S."/>
            <person name="Kuo A."/>
            <person name="Mondo S."/>
            <person name="Pangilinan J."/>
            <person name="Riley R."/>
            <person name="Labutti K."/>
            <person name="Andreopoulos B."/>
            <person name="Lipzen A."/>
            <person name="Chen C."/>
            <person name="Yanf M."/>
            <person name="Daum C."/>
            <person name="Ng V."/>
            <person name="Clum A."/>
            <person name="Ohm R."/>
            <person name="Martin F."/>
            <person name="Silar P."/>
            <person name="Natvig D."/>
            <person name="Lalanne C."/>
            <person name="Gautier V."/>
            <person name="Ament-Velasquez S.L."/>
            <person name="Kruys A."/>
            <person name="Hutchinson M.I."/>
            <person name="Powell A.J."/>
            <person name="Barry K."/>
            <person name="Miller A.N."/>
            <person name="Grigoriev I.V."/>
            <person name="Debuchy R."/>
            <person name="Gladieux P."/>
            <person name="Thoren M.H."/>
            <person name="Johannesson H."/>
        </authorList>
    </citation>
    <scope>NUCLEOTIDE SEQUENCE</scope>
    <source>
        <strain evidence="3">CBS 508.74</strain>
    </source>
</reference>
<sequence>MSTGNVSPPFPNVYVGLCCTIWAGFAGTAYRSPERVRQTRTGRKLTGGDDRLSDEGGSGGRALCKVSECMSECVLWRVCVLCVWCVAQHRFAHLPLTLLRTVPDINSECDVTNVTGLAWLGLG</sequence>
<organism evidence="3 4">
    <name type="scientific">Canariomyces notabilis</name>
    <dbReference type="NCBI Taxonomy" id="2074819"/>
    <lineage>
        <taxon>Eukaryota</taxon>
        <taxon>Fungi</taxon>
        <taxon>Dikarya</taxon>
        <taxon>Ascomycota</taxon>
        <taxon>Pezizomycotina</taxon>
        <taxon>Sordariomycetes</taxon>
        <taxon>Sordariomycetidae</taxon>
        <taxon>Sordariales</taxon>
        <taxon>Chaetomiaceae</taxon>
        <taxon>Canariomyces</taxon>
    </lineage>
</organism>
<evidence type="ECO:0000313" key="3">
    <source>
        <dbReference type="EMBL" id="KAK4113709.1"/>
    </source>
</evidence>
<proteinExistence type="predicted"/>
<keyword evidence="2" id="KW-1133">Transmembrane helix</keyword>